<evidence type="ECO:0008006" key="3">
    <source>
        <dbReference type="Google" id="ProtNLM"/>
    </source>
</evidence>
<dbReference type="AlphaFoldDB" id="A0A1I4RPH5"/>
<organism evidence="1 2">
    <name type="scientific">Nitrosomonas communis</name>
    <dbReference type="NCBI Taxonomy" id="44574"/>
    <lineage>
        <taxon>Bacteria</taxon>
        <taxon>Pseudomonadati</taxon>
        <taxon>Pseudomonadota</taxon>
        <taxon>Betaproteobacteria</taxon>
        <taxon>Nitrosomonadales</taxon>
        <taxon>Nitrosomonadaceae</taxon>
        <taxon>Nitrosomonas</taxon>
    </lineage>
</organism>
<keyword evidence="2" id="KW-1185">Reference proteome</keyword>
<gene>
    <name evidence="1" type="ORF">SAMN05421863_103428</name>
</gene>
<sequence>MHKSIHAAVRCQQRGIPNLVIEWLRDFGDEIHDHQGGTIFTFTRSTRRDLERAVGRQVIRRMNEWLNAYIVVSDEGVLVTAGKRYKRIKH</sequence>
<reference evidence="2" key="1">
    <citation type="submission" date="2016-10" db="EMBL/GenBank/DDBJ databases">
        <authorList>
            <person name="Varghese N."/>
            <person name="Submissions S."/>
        </authorList>
    </citation>
    <scope>NUCLEOTIDE SEQUENCE [LARGE SCALE GENOMIC DNA]</scope>
    <source>
        <strain evidence="2">Nm44</strain>
    </source>
</reference>
<accession>A0A1I4RPH5</accession>
<dbReference type="RefSeq" id="WP_074905892.1">
    <property type="nucleotide sequence ID" value="NZ_FOUB01000034.1"/>
</dbReference>
<name>A0A1I4RPH5_9PROT</name>
<evidence type="ECO:0000313" key="1">
    <source>
        <dbReference type="EMBL" id="SFM54172.1"/>
    </source>
</evidence>
<evidence type="ECO:0000313" key="2">
    <source>
        <dbReference type="Proteomes" id="UP000183287"/>
    </source>
</evidence>
<dbReference type="Proteomes" id="UP000183287">
    <property type="component" value="Unassembled WGS sequence"/>
</dbReference>
<proteinExistence type="predicted"/>
<protein>
    <recommendedName>
        <fullName evidence="3">DUF4258 domain-containing protein</fullName>
    </recommendedName>
</protein>
<dbReference type="EMBL" id="FOUB01000034">
    <property type="protein sequence ID" value="SFM54172.1"/>
    <property type="molecule type" value="Genomic_DNA"/>
</dbReference>
<dbReference type="OrthoDB" id="8563196at2"/>